<organism evidence="2 3">
    <name type="scientific">Kordiimonas pumila</name>
    <dbReference type="NCBI Taxonomy" id="2161677"/>
    <lineage>
        <taxon>Bacteria</taxon>
        <taxon>Pseudomonadati</taxon>
        <taxon>Pseudomonadota</taxon>
        <taxon>Alphaproteobacteria</taxon>
        <taxon>Kordiimonadales</taxon>
        <taxon>Kordiimonadaceae</taxon>
        <taxon>Kordiimonas</taxon>
    </lineage>
</organism>
<evidence type="ECO:0000313" key="3">
    <source>
        <dbReference type="Proteomes" id="UP001595444"/>
    </source>
</evidence>
<dbReference type="PANTHER" id="PTHR43236">
    <property type="entry name" value="ANTITOXIN HIGA1"/>
    <property type="match status" value="1"/>
</dbReference>
<feature type="domain" description="IrrE N-terminal-like" evidence="1">
    <location>
        <begin position="34"/>
        <end position="179"/>
    </location>
</feature>
<accession>A0ABV7D5C2</accession>
<protein>
    <submittedName>
        <fullName evidence="2">ImmA/IrrE family metallo-endopeptidase</fullName>
    </submittedName>
</protein>
<name>A0ABV7D5C2_9PROT</name>
<dbReference type="Gene3D" id="1.10.10.2910">
    <property type="match status" value="1"/>
</dbReference>
<evidence type="ECO:0000313" key="2">
    <source>
        <dbReference type="EMBL" id="MFC3052383.1"/>
    </source>
</evidence>
<proteinExistence type="predicted"/>
<gene>
    <name evidence="2" type="ORF">ACFOKA_10760</name>
</gene>
<evidence type="ECO:0000259" key="1">
    <source>
        <dbReference type="Pfam" id="PF06114"/>
    </source>
</evidence>
<dbReference type="EMBL" id="JBHRSL010000010">
    <property type="protein sequence ID" value="MFC3052383.1"/>
    <property type="molecule type" value="Genomic_DNA"/>
</dbReference>
<dbReference type="Proteomes" id="UP001595444">
    <property type="component" value="Unassembled WGS sequence"/>
</dbReference>
<dbReference type="RefSeq" id="WP_194213953.1">
    <property type="nucleotide sequence ID" value="NZ_CP061205.1"/>
</dbReference>
<comment type="caution">
    <text evidence="2">The sequence shown here is derived from an EMBL/GenBank/DDBJ whole genome shotgun (WGS) entry which is preliminary data.</text>
</comment>
<dbReference type="PANTHER" id="PTHR43236:SF2">
    <property type="entry name" value="BLL0069 PROTEIN"/>
    <property type="match status" value="1"/>
</dbReference>
<keyword evidence="3" id="KW-1185">Reference proteome</keyword>
<reference evidence="3" key="1">
    <citation type="journal article" date="2019" name="Int. J. Syst. Evol. Microbiol.">
        <title>The Global Catalogue of Microorganisms (GCM) 10K type strain sequencing project: providing services to taxonomists for standard genome sequencing and annotation.</title>
        <authorList>
            <consortium name="The Broad Institute Genomics Platform"/>
            <consortium name="The Broad Institute Genome Sequencing Center for Infectious Disease"/>
            <person name="Wu L."/>
            <person name="Ma J."/>
        </authorList>
    </citation>
    <scope>NUCLEOTIDE SEQUENCE [LARGE SCALE GENOMIC DNA]</scope>
    <source>
        <strain evidence="3">KCTC 62164</strain>
    </source>
</reference>
<dbReference type="InterPro" id="IPR010359">
    <property type="entry name" value="IrrE_HExxH"/>
</dbReference>
<dbReference type="InterPro" id="IPR052345">
    <property type="entry name" value="Rad_response_metalloprotease"/>
</dbReference>
<sequence>MKLNKKRAIESAKQIHAEFGGLSRAPVNVDRIARKLNITIRYEPMDNELSGMIFIKDGKPIIGINSLHNANRKRFTLAHEIGHYRLHSALVSQEVHLDTNFSGGLYRDLKSATGVDPIEVEANAFAAELLMPEHLIKEEVSKCDIDLLTDPFLDDEAEKYITELADKFKVSSLAIQTRIVNLKK</sequence>
<dbReference type="Pfam" id="PF06114">
    <property type="entry name" value="Peptidase_M78"/>
    <property type="match status" value="1"/>
</dbReference>